<dbReference type="AlphaFoldDB" id="W0IA54"/>
<dbReference type="InterPro" id="IPR009482">
    <property type="entry name" value="DUF1102"/>
</dbReference>
<gene>
    <name evidence="1" type="ORF">TES1_1943</name>
</gene>
<dbReference type="RefSeq" id="WP_042682457.1">
    <property type="nucleotide sequence ID" value="NZ_CP006965.1"/>
</dbReference>
<organism evidence="1 2">
    <name type="scientific">Thermococcus paralvinellae</name>
    <dbReference type="NCBI Taxonomy" id="582419"/>
    <lineage>
        <taxon>Archaea</taxon>
        <taxon>Methanobacteriati</taxon>
        <taxon>Methanobacteriota</taxon>
        <taxon>Thermococci</taxon>
        <taxon>Thermococcales</taxon>
        <taxon>Thermococcaceae</taxon>
        <taxon>Thermococcus</taxon>
    </lineage>
</organism>
<accession>W0IA54</accession>
<dbReference type="HOGENOM" id="CLU_116585_0_0_2"/>
<dbReference type="STRING" id="582419.TES1_1943"/>
<evidence type="ECO:0000313" key="2">
    <source>
        <dbReference type="Proteomes" id="UP000019027"/>
    </source>
</evidence>
<evidence type="ECO:0008006" key="3">
    <source>
        <dbReference type="Google" id="ProtNLM"/>
    </source>
</evidence>
<dbReference type="Pfam" id="PF06510">
    <property type="entry name" value="DUF1102"/>
    <property type="match status" value="1"/>
</dbReference>
<sequence>MNKLIGLALLLVGMMLAVGAGANFRYYEADRDITVAIVADDNELIDLTPVQPYARLSNGKLYIDISEYNPNRPAWGGLGLSPNTTYVFEEMFNVSNDLWENNQTDYPICVTLSVSGSYDVEVFAGDYSSPSAGPAASITFTVYHGSPVPIGFIFDNTNMALGTYQTQLQIHAIAGACP</sequence>
<dbReference type="KEGG" id="ths:TES1_1943"/>
<name>W0IA54_9EURY</name>
<keyword evidence="2" id="KW-1185">Reference proteome</keyword>
<dbReference type="Proteomes" id="UP000019027">
    <property type="component" value="Chromosome"/>
</dbReference>
<proteinExistence type="predicted"/>
<dbReference type="OrthoDB" id="85476at2157"/>
<protein>
    <recommendedName>
        <fullName evidence="3">DUF1102 domain-containing protein</fullName>
    </recommendedName>
</protein>
<dbReference type="EMBL" id="CP006965">
    <property type="protein sequence ID" value="AHF81318.1"/>
    <property type="molecule type" value="Genomic_DNA"/>
</dbReference>
<evidence type="ECO:0000313" key="1">
    <source>
        <dbReference type="EMBL" id="AHF81318.1"/>
    </source>
</evidence>
<reference evidence="1 2" key="1">
    <citation type="journal article" date="2014" name="Int. J. Syst. Evol. Microbiol.">
        <title>Thermococcus paralvinellae sp. nov. and Thermococcus cleftensis sp. nov. of hyperthermophilic heterotrophs from deep-sea hydrothermal vents.</title>
        <authorList>
            <person name="Hensley S.A."/>
            <person name="Jung J.H."/>
            <person name="Park C.S."/>
            <person name="Holden J.F."/>
        </authorList>
    </citation>
    <scope>NUCLEOTIDE SEQUENCE [LARGE SCALE GENOMIC DNA]</scope>
    <source>
        <strain evidence="1 2">ES1</strain>
    </source>
</reference>
<dbReference type="GeneID" id="24907660"/>